<protein>
    <submittedName>
        <fullName evidence="1">Uncharacterized protein</fullName>
    </submittedName>
</protein>
<gene>
    <name evidence="1" type="ORF">JOL79_18400</name>
</gene>
<evidence type="ECO:0000313" key="1">
    <source>
        <dbReference type="EMBL" id="MBP2705789.1"/>
    </source>
</evidence>
<organism evidence="1 2">
    <name type="scientific">Microbispora oryzae</name>
    <dbReference type="NCBI Taxonomy" id="2806554"/>
    <lineage>
        <taxon>Bacteria</taxon>
        <taxon>Bacillati</taxon>
        <taxon>Actinomycetota</taxon>
        <taxon>Actinomycetes</taxon>
        <taxon>Streptosporangiales</taxon>
        <taxon>Streptosporangiaceae</taxon>
        <taxon>Microbispora</taxon>
    </lineage>
</organism>
<dbReference type="Proteomes" id="UP000674234">
    <property type="component" value="Unassembled WGS sequence"/>
</dbReference>
<sequence>MTLGRSHCDQLQPELVAVDQSHQGGVPETLDGVLKIGTVNKIMDNAERISDVAVSGLVIALHRLVRIQGHDRLELERARARRLRIATSAAHRR</sequence>
<name>A0A940WRQ3_9ACTN</name>
<dbReference type="EMBL" id="JAFCNB010000009">
    <property type="protein sequence ID" value="MBP2705789.1"/>
    <property type="molecule type" value="Genomic_DNA"/>
</dbReference>
<proteinExistence type="predicted"/>
<comment type="caution">
    <text evidence="1">The sequence shown here is derived from an EMBL/GenBank/DDBJ whole genome shotgun (WGS) entry which is preliminary data.</text>
</comment>
<dbReference type="RefSeq" id="WP_210157059.1">
    <property type="nucleotide sequence ID" value="NZ_JAFCNB010000009.1"/>
</dbReference>
<keyword evidence="2" id="KW-1185">Reference proteome</keyword>
<dbReference type="AlphaFoldDB" id="A0A940WRQ3"/>
<accession>A0A940WRQ3</accession>
<evidence type="ECO:0000313" key="2">
    <source>
        <dbReference type="Proteomes" id="UP000674234"/>
    </source>
</evidence>
<reference evidence="1" key="1">
    <citation type="submission" date="2021-02" db="EMBL/GenBank/DDBJ databases">
        <title>Draft genome sequence of Microbispora sp. RL4-1S isolated from rice leaves in Thailand.</title>
        <authorList>
            <person name="Muangham S."/>
            <person name="Duangmal K."/>
        </authorList>
    </citation>
    <scope>NUCLEOTIDE SEQUENCE</scope>
    <source>
        <strain evidence="1">RL4-1S</strain>
    </source>
</reference>